<sequence length="247" mass="25316">MATAAPSEAAANLTNGTTNTTPPPPPPPPPSTLRPLRHVYTAHDTHANTAIFTKIRPGSPTPHDDGRLAIDDVYAASTLSGAPGRVRPVHHHHSPPHYHDDEYGGDSRRSTASGVLSAGVASPGGGTVCRVVDIAPGHECATQRGAAASSSSEDDSGGGGSRVGNTGGGGGGGAMNIDYAIVVEGEVTLRLDSGEETVLGRGDVAVQRAGRHLWRNAGATEWARMVLVLQDCRAPSSGIDGEGMQFR</sequence>
<dbReference type="PANTHER" id="PTHR36156:SF2">
    <property type="entry name" value="CUPIN TYPE-2 DOMAIN-CONTAINING PROTEIN"/>
    <property type="match status" value="1"/>
</dbReference>
<gene>
    <name evidence="2" type="ORF">VFPFJ_11141</name>
</gene>
<feature type="compositionally biased region" description="Basic residues" evidence="1">
    <location>
        <begin position="87"/>
        <end position="96"/>
    </location>
</feature>
<dbReference type="CDD" id="cd02231">
    <property type="entry name" value="cupin_BLL6423-like"/>
    <property type="match status" value="1"/>
</dbReference>
<organism evidence="2 3">
    <name type="scientific">Purpureocillium lilacinum</name>
    <name type="common">Paecilomyces lilacinus</name>
    <dbReference type="NCBI Taxonomy" id="33203"/>
    <lineage>
        <taxon>Eukaryota</taxon>
        <taxon>Fungi</taxon>
        <taxon>Dikarya</taxon>
        <taxon>Ascomycota</taxon>
        <taxon>Pezizomycotina</taxon>
        <taxon>Sordariomycetes</taxon>
        <taxon>Hypocreomycetidae</taxon>
        <taxon>Hypocreales</taxon>
        <taxon>Ophiocordycipitaceae</taxon>
        <taxon>Purpureocillium</taxon>
    </lineage>
</organism>
<dbReference type="SUPFAM" id="SSF51182">
    <property type="entry name" value="RmlC-like cupins"/>
    <property type="match status" value="1"/>
</dbReference>
<accession>A0A179FPN2</accession>
<comment type="caution">
    <text evidence="2">The sequence shown here is derived from an EMBL/GenBank/DDBJ whole genome shotgun (WGS) entry which is preliminary data.</text>
</comment>
<dbReference type="EMBL" id="LSBI01000022">
    <property type="protein sequence ID" value="OAQ67552.1"/>
    <property type="molecule type" value="Genomic_DNA"/>
</dbReference>
<dbReference type="Proteomes" id="UP000078340">
    <property type="component" value="Unassembled WGS sequence"/>
</dbReference>
<dbReference type="OMA" id="HDTHANT"/>
<feature type="compositionally biased region" description="Gly residues" evidence="1">
    <location>
        <begin position="157"/>
        <end position="170"/>
    </location>
</feature>
<dbReference type="Gene3D" id="2.60.120.10">
    <property type="entry name" value="Jelly Rolls"/>
    <property type="match status" value="1"/>
</dbReference>
<feature type="region of interest" description="Disordered" evidence="1">
    <location>
        <begin position="81"/>
        <end position="120"/>
    </location>
</feature>
<feature type="region of interest" description="Disordered" evidence="1">
    <location>
        <begin position="1"/>
        <end position="35"/>
    </location>
</feature>
<name>A0A179FPN2_PURLI</name>
<evidence type="ECO:0000313" key="3">
    <source>
        <dbReference type="Proteomes" id="UP000078340"/>
    </source>
</evidence>
<dbReference type="InterPro" id="IPR014710">
    <property type="entry name" value="RmlC-like_jellyroll"/>
</dbReference>
<protein>
    <submittedName>
        <fullName evidence="2">Cupin domain-containing protein</fullName>
    </submittedName>
</protein>
<proteinExistence type="predicted"/>
<feature type="compositionally biased region" description="Pro residues" evidence="1">
    <location>
        <begin position="21"/>
        <end position="32"/>
    </location>
</feature>
<dbReference type="PANTHER" id="PTHR36156">
    <property type="entry name" value="SLR2101 PROTEIN"/>
    <property type="match status" value="1"/>
</dbReference>
<feature type="region of interest" description="Disordered" evidence="1">
    <location>
        <begin position="143"/>
        <end position="170"/>
    </location>
</feature>
<dbReference type="KEGG" id="plj:28893257"/>
<dbReference type="AlphaFoldDB" id="A0A179FPN2"/>
<dbReference type="GeneID" id="28893257"/>
<feature type="compositionally biased region" description="Basic and acidic residues" evidence="1">
    <location>
        <begin position="97"/>
        <end position="109"/>
    </location>
</feature>
<dbReference type="InterPro" id="IPR011051">
    <property type="entry name" value="RmlC_Cupin_sf"/>
</dbReference>
<evidence type="ECO:0000256" key="1">
    <source>
        <dbReference type="SAM" id="MobiDB-lite"/>
    </source>
</evidence>
<dbReference type="InterPro" id="IPR047142">
    <property type="entry name" value="OryJ/VirC-like"/>
</dbReference>
<evidence type="ECO:0000313" key="2">
    <source>
        <dbReference type="EMBL" id="OAQ67552.1"/>
    </source>
</evidence>
<reference evidence="2 3" key="1">
    <citation type="submission" date="2016-02" db="EMBL/GenBank/DDBJ databases">
        <title>Biosynthesis of antibiotic leucinostatins and their inhibition on Phytophthora in bio-control Purpureocillium lilacinum.</title>
        <authorList>
            <person name="Wang G."/>
            <person name="Liu Z."/>
            <person name="Lin R."/>
            <person name="Li E."/>
            <person name="Mao Z."/>
            <person name="Ling J."/>
            <person name="Yin W."/>
            <person name="Xie B."/>
        </authorList>
    </citation>
    <scope>NUCLEOTIDE SEQUENCE [LARGE SCALE GENOMIC DNA]</scope>
    <source>
        <strain evidence="2">PLFJ-1</strain>
    </source>
</reference>